<protein>
    <submittedName>
        <fullName evidence="1">Uncharacterized protein</fullName>
    </submittedName>
</protein>
<reference evidence="1 2" key="1">
    <citation type="submission" date="2024-10" db="EMBL/GenBank/DDBJ databases">
        <authorList>
            <person name="Kim D."/>
        </authorList>
    </citation>
    <scope>NUCLEOTIDE SEQUENCE [LARGE SCALE GENOMIC DNA]</scope>
    <source>
        <strain evidence="1">BH-2024</strain>
    </source>
</reference>
<name>A0ABD2M706_9BILA</name>
<proteinExistence type="predicted"/>
<keyword evidence="2" id="KW-1185">Reference proteome</keyword>
<dbReference type="Proteomes" id="UP001620626">
    <property type="component" value="Unassembled WGS sequence"/>
</dbReference>
<evidence type="ECO:0000313" key="2">
    <source>
        <dbReference type="Proteomes" id="UP001620626"/>
    </source>
</evidence>
<gene>
    <name evidence="1" type="ORF">niasHT_006020</name>
</gene>
<sequence length="256" mass="30005">MVRLDLMKAFLISSHCAEVYDGGIIQEEHEKIKLLLKEISKHMANWIEKMLEVTWPTISRAYAKNKIGNTPIVESEAEYKIVAQRVKEKLDIIGEQKYFHTVIVFPNWSNVFQLAILAKQSHYFFLDGVTEIKENQINVIVVRCENDRYERAIQAGQWFTQTVEKQMKDMIKKWRDEDTKRLNPLIGLAKQLKQELRFYHNLVLIRNWNFWSSSATITLGVTPTKINYVRAEQGFNNKINPVDIANAQIFHVHMLL</sequence>
<dbReference type="EMBL" id="JBICBT010000104">
    <property type="protein sequence ID" value="KAL3123322.1"/>
    <property type="molecule type" value="Genomic_DNA"/>
</dbReference>
<accession>A0ABD2M706</accession>
<comment type="caution">
    <text evidence="1">The sequence shown here is derived from an EMBL/GenBank/DDBJ whole genome shotgun (WGS) entry which is preliminary data.</text>
</comment>
<organism evidence="1 2">
    <name type="scientific">Heterodera trifolii</name>
    <dbReference type="NCBI Taxonomy" id="157864"/>
    <lineage>
        <taxon>Eukaryota</taxon>
        <taxon>Metazoa</taxon>
        <taxon>Ecdysozoa</taxon>
        <taxon>Nematoda</taxon>
        <taxon>Chromadorea</taxon>
        <taxon>Rhabditida</taxon>
        <taxon>Tylenchina</taxon>
        <taxon>Tylenchomorpha</taxon>
        <taxon>Tylenchoidea</taxon>
        <taxon>Heteroderidae</taxon>
        <taxon>Heteroderinae</taxon>
        <taxon>Heterodera</taxon>
    </lineage>
</organism>
<dbReference type="AlphaFoldDB" id="A0ABD2M706"/>
<evidence type="ECO:0000313" key="1">
    <source>
        <dbReference type="EMBL" id="KAL3123322.1"/>
    </source>
</evidence>